<dbReference type="EMBL" id="JWZX01000682">
    <property type="protein sequence ID" value="KOO35981.1"/>
    <property type="molecule type" value="Genomic_DNA"/>
</dbReference>
<comment type="caution">
    <text evidence="1">The sequence shown here is derived from an EMBL/GenBank/DDBJ whole genome shotgun (WGS) entry which is preliminary data.</text>
</comment>
<proteinExistence type="predicted"/>
<sequence length="113" mass="13271">MFYPTLCDCDTLPAASVEALRRISWYDSSPLTFDGTRMQRTIALVALRDLEDEELYVDYRFTNATPDLPDWYSHVEREGEKRDWEPFHRPGFDQLTESMSVVVWHGLLRSPQL</sequence>
<organism evidence="1 2">
    <name type="scientific">Chrysochromulina tobinii</name>
    <dbReference type="NCBI Taxonomy" id="1460289"/>
    <lineage>
        <taxon>Eukaryota</taxon>
        <taxon>Haptista</taxon>
        <taxon>Haptophyta</taxon>
        <taxon>Prymnesiophyceae</taxon>
        <taxon>Prymnesiales</taxon>
        <taxon>Chrysochromulinaceae</taxon>
        <taxon>Chrysochromulina</taxon>
    </lineage>
</organism>
<dbReference type="AlphaFoldDB" id="A0A0M0KAX7"/>
<reference evidence="2" key="1">
    <citation type="journal article" date="2015" name="PLoS Genet.">
        <title>Genome Sequence and Transcriptome Analyses of Chrysochromulina tobin: Metabolic Tools for Enhanced Algal Fitness in the Prominent Order Prymnesiales (Haptophyceae).</title>
        <authorList>
            <person name="Hovde B.T."/>
            <person name="Deodato C.R."/>
            <person name="Hunsperger H.M."/>
            <person name="Ryken S.A."/>
            <person name="Yost W."/>
            <person name="Jha R.K."/>
            <person name="Patterson J."/>
            <person name="Monnat R.J. Jr."/>
            <person name="Barlow S.B."/>
            <person name="Starkenburg S.R."/>
            <person name="Cattolico R.A."/>
        </authorList>
    </citation>
    <scope>NUCLEOTIDE SEQUENCE</scope>
    <source>
        <strain evidence="2">CCMP291</strain>
    </source>
</reference>
<gene>
    <name evidence="1" type="ORF">Ctob_010801</name>
</gene>
<keyword evidence="2" id="KW-1185">Reference proteome</keyword>
<evidence type="ECO:0000313" key="2">
    <source>
        <dbReference type="Proteomes" id="UP000037460"/>
    </source>
</evidence>
<dbReference type="Proteomes" id="UP000037460">
    <property type="component" value="Unassembled WGS sequence"/>
</dbReference>
<evidence type="ECO:0000313" key="1">
    <source>
        <dbReference type="EMBL" id="KOO35981.1"/>
    </source>
</evidence>
<accession>A0A0M0KAX7</accession>
<dbReference type="OrthoDB" id="442460at2759"/>
<name>A0A0M0KAX7_9EUKA</name>
<protein>
    <submittedName>
        <fullName evidence="1">Uncharacterized protein</fullName>
    </submittedName>
</protein>